<accession>A0A383THX8</accession>
<organism evidence="4 5">
    <name type="scientific">Trichococcus shcherbakoviae</name>
    <dbReference type="NCBI Taxonomy" id="2094020"/>
    <lineage>
        <taxon>Bacteria</taxon>
        <taxon>Bacillati</taxon>
        <taxon>Bacillota</taxon>
        <taxon>Bacilli</taxon>
        <taxon>Lactobacillales</taxon>
        <taxon>Carnobacteriaceae</taxon>
        <taxon>Trichococcus</taxon>
    </lineage>
</organism>
<dbReference type="Pfam" id="PF07963">
    <property type="entry name" value="N_methyl"/>
    <property type="match status" value="1"/>
</dbReference>
<dbReference type="InterPro" id="IPR012902">
    <property type="entry name" value="N_methyl_site"/>
</dbReference>
<evidence type="ECO:0000313" key="4">
    <source>
        <dbReference type="EMBL" id="SYZ79972.1"/>
    </source>
</evidence>
<keyword evidence="2" id="KW-0178">Competence</keyword>
<feature type="transmembrane region" description="Helical" evidence="3">
    <location>
        <begin position="20"/>
        <end position="39"/>
    </location>
</feature>
<dbReference type="EMBL" id="UNRR01000042">
    <property type="protein sequence ID" value="SYZ79972.1"/>
    <property type="molecule type" value="Genomic_DNA"/>
</dbReference>
<reference evidence="5" key="1">
    <citation type="submission" date="2018-05" db="EMBL/GenBank/DDBJ databases">
        <authorList>
            <person name="Strepis N."/>
        </authorList>
    </citation>
    <scope>NUCLEOTIDE SEQUENCE [LARGE SCALE GENOMIC DNA]</scope>
</reference>
<name>A0A383THX8_9LACT</name>
<gene>
    <name evidence="4" type="ORF">TART1_2848</name>
</gene>
<sequence length="111" mass="12049">MRNKIKQLLKKEGGFTLVELLGVIVILGLIIGISIPLIGNVVDKAKTDTNNAEAELVFDAAKMYYLQEKVTVDPVTTVILIDKKYLEAGYEGNVTKVTEAEVEAGKLATTP</sequence>
<evidence type="ECO:0000256" key="3">
    <source>
        <dbReference type="SAM" id="Phobius"/>
    </source>
</evidence>
<evidence type="ECO:0000256" key="1">
    <source>
        <dbReference type="ARBA" id="ARBA00004241"/>
    </source>
</evidence>
<evidence type="ECO:0000256" key="2">
    <source>
        <dbReference type="ARBA" id="ARBA00023287"/>
    </source>
</evidence>
<evidence type="ECO:0008006" key="6">
    <source>
        <dbReference type="Google" id="ProtNLM"/>
    </source>
</evidence>
<keyword evidence="3" id="KW-1133">Transmembrane helix</keyword>
<dbReference type="GO" id="GO:0030420">
    <property type="term" value="P:establishment of competence for transformation"/>
    <property type="evidence" value="ECO:0007669"/>
    <property type="project" value="UniProtKB-KW"/>
</dbReference>
<dbReference type="AlphaFoldDB" id="A0A383THX8"/>
<dbReference type="RefSeq" id="WP_119094003.1">
    <property type="nucleotide sequence ID" value="NZ_UNRR01000042.1"/>
</dbReference>
<dbReference type="Gene3D" id="3.30.700.10">
    <property type="entry name" value="Glycoprotein, Type 4 Pilin"/>
    <property type="match status" value="1"/>
</dbReference>
<dbReference type="PROSITE" id="PS00409">
    <property type="entry name" value="PROKAR_NTER_METHYL"/>
    <property type="match status" value="1"/>
</dbReference>
<keyword evidence="3" id="KW-0472">Membrane</keyword>
<dbReference type="GO" id="GO:0009986">
    <property type="term" value="C:cell surface"/>
    <property type="evidence" value="ECO:0007669"/>
    <property type="project" value="UniProtKB-SubCell"/>
</dbReference>
<dbReference type="SUPFAM" id="SSF54523">
    <property type="entry name" value="Pili subunits"/>
    <property type="match status" value="1"/>
</dbReference>
<dbReference type="InterPro" id="IPR045584">
    <property type="entry name" value="Pilin-like"/>
</dbReference>
<evidence type="ECO:0000313" key="5">
    <source>
        <dbReference type="Proteomes" id="UP000262072"/>
    </source>
</evidence>
<dbReference type="Proteomes" id="UP000262072">
    <property type="component" value="Unassembled WGS sequence"/>
</dbReference>
<proteinExistence type="predicted"/>
<dbReference type="OrthoDB" id="2168776at2"/>
<comment type="subcellular location">
    <subcellularLocation>
        <location evidence="1">Cell surface</location>
    </subcellularLocation>
</comment>
<protein>
    <recommendedName>
        <fullName evidence="6">Bacterial general secretion pathway protein g-type pilin</fullName>
    </recommendedName>
</protein>
<keyword evidence="3" id="KW-0812">Transmembrane</keyword>